<keyword evidence="5" id="KW-0472">Membrane</keyword>
<dbReference type="GO" id="GO:0004930">
    <property type="term" value="F:G protein-coupled receptor activity"/>
    <property type="evidence" value="ECO:0007669"/>
    <property type="project" value="UniProtKB-KW"/>
</dbReference>
<keyword evidence="3" id="KW-0675">Receptor</keyword>
<dbReference type="KEGG" id="epa:114575922"/>
<organism evidence="6 7">
    <name type="scientific">Exaiptasia diaphana</name>
    <name type="common">Tropical sea anemone</name>
    <name type="synonym">Aiptasia pulchella</name>
    <dbReference type="NCBI Taxonomy" id="2652724"/>
    <lineage>
        <taxon>Eukaryota</taxon>
        <taxon>Metazoa</taxon>
        <taxon>Cnidaria</taxon>
        <taxon>Anthozoa</taxon>
        <taxon>Hexacorallia</taxon>
        <taxon>Actiniaria</taxon>
        <taxon>Aiptasiidae</taxon>
        <taxon>Exaiptasia</taxon>
    </lineage>
</organism>
<keyword evidence="5" id="KW-0812">Transmembrane</keyword>
<keyword evidence="4" id="KW-0807">Transducer</keyword>
<dbReference type="AlphaFoldDB" id="A0A913YPS8"/>
<name>A0A913YPS8_EXADI</name>
<evidence type="ECO:0000256" key="3">
    <source>
        <dbReference type="ARBA" id="ARBA00023170"/>
    </source>
</evidence>
<sequence>MPDDKNIPVISFLAIFGNGLVIYVKKTRRRRLLTSANWFVMSLRCWLLDKKKTICWHFNVCTIDREVVNEKNVLLFFNSAVNPIVYALLKNDFKRELRKMLCCRVMAGMEKKIDMTDNKSERNARNSVRSVYEMTDYNYKNGSTNGTKT</sequence>
<dbReference type="OrthoDB" id="5987936at2759"/>
<accession>A0A913YPS8</accession>
<evidence type="ECO:0000256" key="2">
    <source>
        <dbReference type="ARBA" id="ARBA00023040"/>
    </source>
</evidence>
<dbReference type="Gene3D" id="1.20.1070.10">
    <property type="entry name" value="Rhodopsin 7-helix transmembrane proteins"/>
    <property type="match status" value="1"/>
</dbReference>
<evidence type="ECO:0000256" key="4">
    <source>
        <dbReference type="ARBA" id="ARBA00023224"/>
    </source>
</evidence>
<dbReference type="PANTHER" id="PTHR45695:SF9">
    <property type="entry name" value="LEUCOKININ RECEPTOR"/>
    <property type="match status" value="1"/>
</dbReference>
<dbReference type="EnsemblMetazoa" id="XM_028661699.1">
    <property type="protein sequence ID" value="XP_028517500.1"/>
    <property type="gene ID" value="LOC114575922"/>
</dbReference>
<proteinExistence type="predicted"/>
<keyword evidence="5" id="KW-1133">Transmembrane helix</keyword>
<dbReference type="GO" id="GO:0005886">
    <property type="term" value="C:plasma membrane"/>
    <property type="evidence" value="ECO:0007669"/>
    <property type="project" value="TreeGrafter"/>
</dbReference>
<keyword evidence="2" id="KW-0297">G-protein coupled receptor</keyword>
<keyword evidence="7" id="KW-1185">Reference proteome</keyword>
<feature type="transmembrane region" description="Helical" evidence="5">
    <location>
        <begin position="6"/>
        <end position="24"/>
    </location>
</feature>
<dbReference type="Proteomes" id="UP000887567">
    <property type="component" value="Unplaced"/>
</dbReference>
<evidence type="ECO:0000313" key="7">
    <source>
        <dbReference type="Proteomes" id="UP000887567"/>
    </source>
</evidence>
<evidence type="ECO:0000313" key="6">
    <source>
        <dbReference type="EnsemblMetazoa" id="XP_028517500.1"/>
    </source>
</evidence>
<dbReference type="RefSeq" id="XP_028517500.1">
    <property type="nucleotide sequence ID" value="XM_028661699.1"/>
</dbReference>
<reference evidence="6" key="1">
    <citation type="submission" date="2022-11" db="UniProtKB">
        <authorList>
            <consortium name="EnsemblMetazoa"/>
        </authorList>
    </citation>
    <scope>IDENTIFICATION</scope>
</reference>
<dbReference type="PANTHER" id="PTHR45695">
    <property type="entry name" value="LEUCOKININ RECEPTOR-RELATED"/>
    <property type="match status" value="1"/>
</dbReference>
<evidence type="ECO:0000256" key="1">
    <source>
        <dbReference type="ARBA" id="ARBA00004141"/>
    </source>
</evidence>
<dbReference type="GeneID" id="114575922"/>
<protein>
    <submittedName>
        <fullName evidence="6">Uncharacterized protein</fullName>
    </submittedName>
</protein>
<comment type="subcellular location">
    <subcellularLocation>
        <location evidence="1">Membrane</location>
        <topology evidence="1">Multi-pass membrane protein</topology>
    </subcellularLocation>
</comment>
<dbReference type="SUPFAM" id="SSF81321">
    <property type="entry name" value="Family A G protein-coupled receptor-like"/>
    <property type="match status" value="1"/>
</dbReference>
<evidence type="ECO:0000256" key="5">
    <source>
        <dbReference type="SAM" id="Phobius"/>
    </source>
</evidence>